<gene>
    <name evidence="1" type="ORF">PMAYCL1PPCAC_28080</name>
</gene>
<dbReference type="Proteomes" id="UP001328107">
    <property type="component" value="Unassembled WGS sequence"/>
</dbReference>
<name>A0AAN5IBA1_9BILA</name>
<comment type="caution">
    <text evidence="1">The sequence shown here is derived from an EMBL/GenBank/DDBJ whole genome shotgun (WGS) entry which is preliminary data.</text>
</comment>
<dbReference type="GO" id="GO:0017064">
    <property type="term" value="F:fatty acid amide hydrolase activity"/>
    <property type="evidence" value="ECO:0007669"/>
    <property type="project" value="TreeGrafter"/>
</dbReference>
<reference evidence="2" key="1">
    <citation type="submission" date="2022-10" db="EMBL/GenBank/DDBJ databases">
        <title>Genome assembly of Pristionchus species.</title>
        <authorList>
            <person name="Yoshida K."/>
            <person name="Sommer R.J."/>
        </authorList>
    </citation>
    <scope>NUCLEOTIDE SEQUENCE [LARGE SCALE GENOMIC DNA]</scope>
    <source>
        <strain evidence="2">RS5460</strain>
    </source>
</reference>
<dbReference type="AlphaFoldDB" id="A0AAN5IBA1"/>
<keyword evidence="2" id="KW-1185">Reference proteome</keyword>
<feature type="non-terminal residue" evidence="1">
    <location>
        <position position="1"/>
    </location>
</feature>
<feature type="non-terminal residue" evidence="1">
    <location>
        <position position="88"/>
    </location>
</feature>
<accession>A0AAN5IBA1</accession>
<protein>
    <submittedName>
        <fullName evidence="1">Uncharacterized protein</fullName>
    </submittedName>
</protein>
<organism evidence="1 2">
    <name type="scientific">Pristionchus mayeri</name>
    <dbReference type="NCBI Taxonomy" id="1317129"/>
    <lineage>
        <taxon>Eukaryota</taxon>
        <taxon>Metazoa</taxon>
        <taxon>Ecdysozoa</taxon>
        <taxon>Nematoda</taxon>
        <taxon>Chromadorea</taxon>
        <taxon>Rhabditida</taxon>
        <taxon>Rhabditina</taxon>
        <taxon>Diplogasteromorpha</taxon>
        <taxon>Diplogasteroidea</taxon>
        <taxon>Neodiplogasteridae</taxon>
        <taxon>Pristionchus</taxon>
    </lineage>
</organism>
<evidence type="ECO:0000313" key="1">
    <source>
        <dbReference type="EMBL" id="GMR57885.1"/>
    </source>
</evidence>
<dbReference type="GO" id="GO:0009062">
    <property type="term" value="P:fatty acid catabolic process"/>
    <property type="evidence" value="ECO:0007669"/>
    <property type="project" value="TreeGrafter"/>
</dbReference>
<proteinExistence type="predicted"/>
<sequence>AAKIAEVVKEREENIEWARKETEKISDEERKKIEQMDFRQLREALQSGEVTAESVMRVYYGCAVRAHDRTNCLTNIISQSLTDARELD</sequence>
<dbReference type="EMBL" id="BTRK01000006">
    <property type="protein sequence ID" value="GMR57885.1"/>
    <property type="molecule type" value="Genomic_DNA"/>
</dbReference>
<dbReference type="InterPro" id="IPR036928">
    <property type="entry name" value="AS_sf"/>
</dbReference>
<dbReference type="SUPFAM" id="SSF75304">
    <property type="entry name" value="Amidase signature (AS) enzymes"/>
    <property type="match status" value="1"/>
</dbReference>
<dbReference type="GO" id="GO:0004040">
    <property type="term" value="F:amidase activity"/>
    <property type="evidence" value="ECO:0007669"/>
    <property type="project" value="TreeGrafter"/>
</dbReference>
<dbReference type="InterPro" id="IPR052096">
    <property type="entry name" value="Endocannabinoid_amidase"/>
</dbReference>
<dbReference type="PANTHER" id="PTHR45847:SF10">
    <property type="entry name" value="FATTY ACID AMIDE HYDROLASE 1"/>
    <property type="match status" value="1"/>
</dbReference>
<evidence type="ECO:0000313" key="2">
    <source>
        <dbReference type="Proteomes" id="UP001328107"/>
    </source>
</evidence>
<dbReference type="PANTHER" id="PTHR45847">
    <property type="entry name" value="FATTY ACID AMIDE HYDROLASE"/>
    <property type="match status" value="1"/>
</dbReference>
<dbReference type="Gene3D" id="3.90.1300.10">
    <property type="entry name" value="Amidase signature (AS) domain"/>
    <property type="match status" value="1"/>
</dbReference>